<evidence type="ECO:0000256" key="1">
    <source>
        <dbReference type="SAM" id="MobiDB-lite"/>
    </source>
</evidence>
<dbReference type="Gene3D" id="3.10.450.40">
    <property type="match status" value="1"/>
</dbReference>
<dbReference type="Pfam" id="PF03413">
    <property type="entry name" value="PepSY"/>
    <property type="match status" value="1"/>
</dbReference>
<protein>
    <submittedName>
        <fullName evidence="2">Peptidase propeptide and YPEB domain protein</fullName>
    </submittedName>
</protein>
<sequence>MRNPKLMAAVIGAAGLLAVGGTAIALDGRGASEVTPSSFTQQVDDRDGLGGSDAAGGSPVSRTEPAVSRDEAIRIAEEQAPGATVVEVDLDSDDGRLEWEIELRQDRTEWEVEIDAHTGEVRDVEQDHDDDDDDRDDDDHYDDDWDD</sequence>
<evidence type="ECO:0000313" key="2">
    <source>
        <dbReference type="EMBL" id="ASO19742.1"/>
    </source>
</evidence>
<dbReference type="RefSeq" id="WP_093941200.1">
    <property type="nucleotide sequence ID" value="NZ_CP022521.1"/>
</dbReference>
<dbReference type="OrthoDB" id="3700954at2"/>
<feature type="compositionally biased region" description="Acidic residues" evidence="1">
    <location>
        <begin position="126"/>
        <end position="147"/>
    </location>
</feature>
<organism evidence="2 3">
    <name type="scientific">Actinoalloteichus hoggarensis</name>
    <dbReference type="NCBI Taxonomy" id="1470176"/>
    <lineage>
        <taxon>Bacteria</taxon>
        <taxon>Bacillati</taxon>
        <taxon>Actinomycetota</taxon>
        <taxon>Actinomycetes</taxon>
        <taxon>Pseudonocardiales</taxon>
        <taxon>Pseudonocardiaceae</taxon>
        <taxon>Actinoalloteichus</taxon>
    </lineage>
</organism>
<dbReference type="Proteomes" id="UP000204221">
    <property type="component" value="Chromosome"/>
</dbReference>
<reference evidence="2 3" key="1">
    <citation type="submission" date="2017-07" db="EMBL/GenBank/DDBJ databases">
        <title>Complete genome sequence of Actinoalloteichus hoggarensis DSM 45943, type strain of Actinoalloteichus hoggarensis.</title>
        <authorList>
            <person name="Ruckert C."/>
            <person name="Nouioui I."/>
            <person name="Willmese J."/>
            <person name="van Wezel G."/>
            <person name="Klenk H.-P."/>
            <person name="Kalinowski J."/>
            <person name="Zotchev S.B."/>
        </authorList>
    </citation>
    <scope>NUCLEOTIDE SEQUENCE [LARGE SCALE GENOMIC DNA]</scope>
    <source>
        <strain evidence="2 3">DSM 45943</strain>
    </source>
</reference>
<dbReference type="InterPro" id="IPR025711">
    <property type="entry name" value="PepSY"/>
</dbReference>
<feature type="region of interest" description="Disordered" evidence="1">
    <location>
        <begin position="29"/>
        <end position="68"/>
    </location>
</feature>
<feature type="compositionally biased region" description="Basic and acidic residues" evidence="1">
    <location>
        <begin position="112"/>
        <end position="125"/>
    </location>
</feature>
<dbReference type="KEGG" id="ahg:AHOG_10495"/>
<proteinExistence type="predicted"/>
<dbReference type="EMBL" id="CP022521">
    <property type="protein sequence ID" value="ASO19742.1"/>
    <property type="molecule type" value="Genomic_DNA"/>
</dbReference>
<dbReference type="AlphaFoldDB" id="A0A221W1Q4"/>
<feature type="region of interest" description="Disordered" evidence="1">
    <location>
        <begin position="112"/>
        <end position="147"/>
    </location>
</feature>
<gene>
    <name evidence="2" type="ORF">AHOG_10495</name>
</gene>
<name>A0A221W1Q4_9PSEU</name>
<accession>A0A221W1Q4</accession>
<evidence type="ECO:0000313" key="3">
    <source>
        <dbReference type="Proteomes" id="UP000204221"/>
    </source>
</evidence>
<keyword evidence="3" id="KW-1185">Reference proteome</keyword>